<protein>
    <recommendedName>
        <fullName evidence="2 3">GTP cyclohydrolase III</fullName>
        <ecNumber evidence="2 3">3.5.4.29</ecNumber>
    </recommendedName>
</protein>
<keyword evidence="2" id="KW-0547">Nucleotide-binding</keyword>
<evidence type="ECO:0000256" key="1">
    <source>
        <dbReference type="ARBA" id="ARBA00022801"/>
    </source>
</evidence>
<dbReference type="KEGG" id="hal:VNG_1021C"/>
<feature type="region of interest" description="Disordered" evidence="4">
    <location>
        <begin position="102"/>
        <end position="125"/>
    </location>
</feature>
<dbReference type="GO" id="GO:0005525">
    <property type="term" value="F:GTP binding"/>
    <property type="evidence" value="ECO:0007669"/>
    <property type="project" value="UniProtKB-KW"/>
</dbReference>
<dbReference type="Gene3D" id="3.30.70.1230">
    <property type="entry name" value="Nucleotide cyclase"/>
    <property type="match status" value="1"/>
</dbReference>
<dbReference type="InterPro" id="IPR043128">
    <property type="entry name" value="Rev_trsase/Diguanyl_cyclase"/>
</dbReference>
<dbReference type="Gene3D" id="3.30.70.270">
    <property type="match status" value="1"/>
</dbReference>
<evidence type="ECO:0000313" key="5">
    <source>
        <dbReference type="EMBL" id="DAC78146.1"/>
    </source>
</evidence>
<keyword evidence="2" id="KW-0342">GTP-binding</keyword>
<gene>
    <name evidence="5" type="primary">arfA2</name>
    <name evidence="2" type="synonym">gch3</name>
    <name evidence="5" type="synonym">gch3b</name>
    <name evidence="5" type="ORF">VNG_1021C</name>
</gene>
<evidence type="ECO:0000256" key="2">
    <source>
        <dbReference type="HAMAP-Rule" id="MF_00608"/>
    </source>
</evidence>
<proteinExistence type="inferred from homology"/>
<dbReference type="InterPro" id="IPR029787">
    <property type="entry name" value="Nucleotide_cyclase"/>
</dbReference>
<dbReference type="InterPro" id="IPR007839">
    <property type="entry name" value="GTP_CycHdrlase_3"/>
</dbReference>
<dbReference type="AlphaFoldDB" id="A0A510N5Y3"/>
<dbReference type="PANTHER" id="PTHR42202:SF1">
    <property type="entry name" value="GTP CYCLOHYDROLASE III"/>
    <property type="match status" value="1"/>
</dbReference>
<dbReference type="GO" id="GO:0043740">
    <property type="term" value="F:GTP cyclohydrolase IIa activity"/>
    <property type="evidence" value="ECO:0007669"/>
    <property type="project" value="UniProtKB-UniRule"/>
</dbReference>
<dbReference type="EMBL" id="BK010829">
    <property type="protein sequence ID" value="DAC78146.1"/>
    <property type="molecule type" value="Genomic_DNA"/>
</dbReference>
<dbReference type="OrthoDB" id="25211at2157"/>
<evidence type="ECO:0000256" key="4">
    <source>
        <dbReference type="SAM" id="MobiDB-lite"/>
    </source>
</evidence>
<comment type="similarity">
    <text evidence="2 3">Belongs to the archaeal-type GTP cyclohydrolase family.</text>
</comment>
<dbReference type="Pfam" id="PF05165">
    <property type="entry name" value="GCH_III"/>
    <property type="match status" value="1"/>
</dbReference>
<dbReference type="HAMAP" id="MF_00608">
    <property type="entry name" value="GTP_cyclohydro_3"/>
    <property type="match status" value="1"/>
</dbReference>
<organism evidence="5">
    <name type="scientific">Halobacterium salinarum (strain ATCC 700922 / JCM 11081 / NRC-1)</name>
    <name type="common">Halobacterium halobium</name>
    <dbReference type="NCBI Taxonomy" id="64091"/>
    <lineage>
        <taxon>Archaea</taxon>
        <taxon>Methanobacteriati</taxon>
        <taxon>Methanobacteriota</taxon>
        <taxon>Stenosarchaea group</taxon>
        <taxon>Halobacteria</taxon>
        <taxon>Halobacteriales</taxon>
        <taxon>Halobacteriaceae</taxon>
        <taxon>Halobacterium</taxon>
        <taxon>Halobacterium salinarum NRC-34001</taxon>
    </lineage>
</organism>
<dbReference type="SMR" id="A0A510N5Y3"/>
<reference evidence="5" key="2">
    <citation type="journal article" date="2015" name="Life">
        <title>A manual curation strategy to improve genome annotation: application to a set of haloarchael genomes.</title>
        <authorList>
            <person name="Pfeiffer F."/>
            <person name="Oesterhelt D."/>
        </authorList>
    </citation>
    <scope>NUCLEOTIDE SEQUENCE</scope>
    <source>
        <strain evidence="5">NRC-1</strain>
    </source>
</reference>
<comment type="function">
    <text evidence="2 3">Catalyzes the formation of 2-amino-5-formylamino-6-ribofuranosylamino-4(3H)-pyrimidinone ribonucleotide monophosphate and inorganic phosphate from GTP. Also has an independent pyrophosphate phosphohydrolase activity.</text>
</comment>
<dbReference type="RefSeq" id="WP_010902729.1">
    <property type="nucleotide sequence ID" value="NC_002607.1"/>
</dbReference>
<evidence type="ECO:0000256" key="3">
    <source>
        <dbReference type="PIRNR" id="PIRNR009265"/>
    </source>
</evidence>
<dbReference type="GeneID" id="68693824"/>
<dbReference type="PANTHER" id="PTHR42202">
    <property type="entry name" value="GTP CYCLOHYDROLASE III"/>
    <property type="match status" value="1"/>
</dbReference>
<dbReference type="PIRSF" id="PIRSF009265">
    <property type="entry name" value="GTP_cyclohydro_3"/>
    <property type="match status" value="1"/>
</dbReference>
<comment type="catalytic activity">
    <reaction evidence="2 3">
        <text>GTP + 3 H2O = 2-amino-5-formylamino-6-(5-phospho-D-ribosylamino)pyrimidin-4(3H)-one + 2 phosphate + 2 H(+)</text>
        <dbReference type="Rhea" id="RHEA:22468"/>
        <dbReference type="ChEBI" id="CHEBI:15377"/>
        <dbReference type="ChEBI" id="CHEBI:15378"/>
        <dbReference type="ChEBI" id="CHEBI:37565"/>
        <dbReference type="ChEBI" id="CHEBI:43474"/>
        <dbReference type="ChEBI" id="CHEBI:57258"/>
        <dbReference type="EC" id="3.5.4.29"/>
    </reaction>
</comment>
<keyword evidence="1 2" id="KW-0378">Hydrolase</keyword>
<reference evidence="5" key="1">
    <citation type="journal article" date="2008" name="Genomics">
        <title>Evolution in the laboratory: the genome of Halobacterium salinarum strain R1 compared to that of strain NRC-1.</title>
        <authorList>
            <person name="Pfeiffer F."/>
            <person name="Schuster S.C."/>
            <person name="Broicher A."/>
            <person name="Falb M."/>
            <person name="Palm P."/>
            <person name="Rodewald K."/>
            <person name="Ruepp A."/>
            <person name="Soppa J."/>
            <person name="Tittor J."/>
            <person name="Oesterhelt D."/>
        </authorList>
    </citation>
    <scope>NUCLEOTIDE SEQUENCE</scope>
    <source>
        <strain evidence="5">NRC-1</strain>
    </source>
</reference>
<reference evidence="5" key="3">
    <citation type="journal article" date="2019" name="Microbiol. Resour. Announc.">
        <title>The genome of the Halobacterium salinarum type strain is closely related to that of the laboratory strains NRC-1 and R1.</title>
        <authorList>
            <person name="Pfeiffer F."/>
            <person name="Marchfelder A."/>
            <person name="Habermann B.H."/>
            <person name="Dyall-Smith M."/>
        </authorList>
    </citation>
    <scope>NUCLEOTIDE SEQUENCE</scope>
    <source>
        <strain evidence="5">NRC-1</strain>
    </source>
</reference>
<dbReference type="EC" id="3.5.4.29" evidence="2 3"/>
<sequence length="253" mass="26375">MAAVQIDDYGPWTTEPAPRRETDLQALQARLFADVADFLGGRDGYAFAGRFDNMVGAATGIAPAAFERLQERIRNRYPVTVSVGIGTARTPADALDAAGTALRDAGSAQDENRQEALSHRSPPGFAGTPGAVTIAHFDVVDATGTYTDTVSPVRAGTEIQGAVTTLAEYLYDTHDAVTQFVGGDNAIAVCPEIDAGIVDDATAHVREAAGVDFQVGVGHGDTPHDAGADAKHALETCRATGARVHGPWTTADD</sequence>
<accession>A0A510N5Y3</accession>
<dbReference type="NCBIfam" id="NF002587">
    <property type="entry name" value="PRK02240.1"/>
    <property type="match status" value="1"/>
</dbReference>
<name>A0A510N5Y3_HALSA</name>